<organism evidence="2 3">
    <name type="scientific">Kaistia nematophila</name>
    <dbReference type="NCBI Taxonomy" id="2994654"/>
    <lineage>
        <taxon>Bacteria</taxon>
        <taxon>Pseudomonadati</taxon>
        <taxon>Pseudomonadota</taxon>
        <taxon>Alphaproteobacteria</taxon>
        <taxon>Hyphomicrobiales</taxon>
        <taxon>Kaistiaceae</taxon>
        <taxon>Kaistia</taxon>
    </lineage>
</organism>
<evidence type="ECO:0000313" key="3">
    <source>
        <dbReference type="Proteomes" id="UP001144805"/>
    </source>
</evidence>
<name>A0A9X3E4K6_9HYPH</name>
<dbReference type="AlphaFoldDB" id="A0A9X3E4K6"/>
<dbReference type="Proteomes" id="UP001144805">
    <property type="component" value="Unassembled WGS sequence"/>
</dbReference>
<sequence length="352" mass="38488">MSAVDSAETAPPSGGTPRRLSRADGRLLIELADPESTLAPMTLTRERAGLLLSQAERHGVLPAVLRKLRPMLSSTELRPVRDDFAGRFASGVAFNMQLRAEAKRLSTALRAAGQPALLIKGHDFADNIYPDPVLRPTSDIDLIIPVESLDAVEAVVAASGFELWPDQRDDEQMERKWFHAVHKRLMLEIQGNLVHAPGLRSKLSLGFAELCPHGDPAEAARSSTRLAIAGVHAASSHHFELLRLVIDVLQAARRLEGAAEEQALEDLVRRSGTRLALVAALDLAAGLYDDRRCRELAGGLAPVRFRSMSRLLISGDMVMAMETGERALQSWRRSLFRELLKRGEGRASLPSS</sequence>
<feature type="region of interest" description="Disordered" evidence="1">
    <location>
        <begin position="1"/>
        <end position="22"/>
    </location>
</feature>
<dbReference type="EMBL" id="JAPKNK010000008">
    <property type="protein sequence ID" value="MCX5571013.1"/>
    <property type="molecule type" value="Genomic_DNA"/>
</dbReference>
<gene>
    <name evidence="2" type="ORF">OSH07_17540</name>
</gene>
<dbReference type="Pfam" id="PF14907">
    <property type="entry name" value="NTP_transf_5"/>
    <property type="match status" value="1"/>
</dbReference>
<reference evidence="2" key="1">
    <citation type="submission" date="2022-11" db="EMBL/GenBank/DDBJ databases">
        <title>Biodiversity and phylogenetic relationships of bacteria.</title>
        <authorList>
            <person name="Machado R.A.R."/>
            <person name="Bhat A."/>
            <person name="Loulou A."/>
            <person name="Kallel S."/>
        </authorList>
    </citation>
    <scope>NUCLEOTIDE SEQUENCE</scope>
    <source>
        <strain evidence="2">K-TC2</strain>
    </source>
</reference>
<accession>A0A9X3E4K6</accession>
<keyword evidence="3" id="KW-1185">Reference proteome</keyword>
<dbReference type="RefSeq" id="WP_266339983.1">
    <property type="nucleotide sequence ID" value="NZ_JAPKNK010000008.1"/>
</dbReference>
<proteinExistence type="predicted"/>
<evidence type="ECO:0000256" key="1">
    <source>
        <dbReference type="SAM" id="MobiDB-lite"/>
    </source>
</evidence>
<comment type="caution">
    <text evidence="2">The sequence shown here is derived from an EMBL/GenBank/DDBJ whole genome shotgun (WGS) entry which is preliminary data.</text>
</comment>
<evidence type="ECO:0000313" key="2">
    <source>
        <dbReference type="EMBL" id="MCX5571013.1"/>
    </source>
</evidence>
<dbReference type="InterPro" id="IPR039498">
    <property type="entry name" value="NTP_transf_5"/>
</dbReference>
<protein>
    <submittedName>
        <fullName evidence="2">Nucleotidyltransferase family protein</fullName>
    </submittedName>
</protein>